<feature type="domain" description="GHMP kinase N-terminal" evidence="3">
    <location>
        <begin position="60"/>
        <end position="133"/>
    </location>
</feature>
<organism evidence="4 5">
    <name type="scientific">Halobellus ruber</name>
    <dbReference type="NCBI Taxonomy" id="2761102"/>
    <lineage>
        <taxon>Archaea</taxon>
        <taxon>Methanobacteriati</taxon>
        <taxon>Methanobacteriota</taxon>
        <taxon>Stenosarchaea group</taxon>
        <taxon>Halobacteria</taxon>
        <taxon>Halobacteriales</taxon>
        <taxon>Haloferacaceae</taxon>
        <taxon>Halobellus</taxon>
    </lineage>
</organism>
<proteinExistence type="inferred from homology"/>
<comment type="similarity">
    <text evidence="2">Belongs to the beta-RFA-P synthase family.</text>
</comment>
<gene>
    <name evidence="4" type="ORF">H5V44_02895</name>
</gene>
<keyword evidence="2" id="KW-0328">Glycosyltransferase</keyword>
<dbReference type="Gene3D" id="3.30.230.10">
    <property type="match status" value="1"/>
</dbReference>
<dbReference type="UniPathway" id="UPA00065"/>
<sequence>MSRVRVTVGARLHVGFLNLSLAHSRLYGGIGLGLDEPRTVLTAAPADRIECDHAAARGYVERAVDRLGVSGAAVTVESALPRHAGLGSGTRLALAALRAVGRAHGLEPDVRELAPDLGRGGRSGVGVATFESGGFVIDAGHPTEQFTPDRPADGEWTVPRVTVRREIPEAWRFLVVVPDVDRGRSGEAEEESIRSVVEGADPGTADRIAGVVARRLLPAVAEGSHERFGAAIRSVGRLNGTWYAGEQGGVYRPPAGEIVAALHDDPACHGAGQSSWGPCVYAVTHADQVDAARAAGRAALDDAGVPGEVLIASGRNDGADVNPVAGGSVPRNR</sequence>
<dbReference type="InterPro" id="IPR014721">
    <property type="entry name" value="Ribsml_uS5_D2-typ_fold_subgr"/>
</dbReference>
<keyword evidence="4" id="KW-0418">Kinase</keyword>
<evidence type="ECO:0000313" key="5">
    <source>
        <dbReference type="Proteomes" id="UP000546257"/>
    </source>
</evidence>
<dbReference type="RefSeq" id="WP_185191617.1">
    <property type="nucleotide sequence ID" value="NZ_JACKXD010000001.1"/>
</dbReference>
<dbReference type="Proteomes" id="UP000546257">
    <property type="component" value="Unassembled WGS sequence"/>
</dbReference>
<dbReference type="GO" id="GO:0043793">
    <property type="term" value="F:beta-ribofuranosylaminobenzene 5'-phosphate synthase activity"/>
    <property type="evidence" value="ECO:0007669"/>
    <property type="project" value="UniProtKB-EC"/>
</dbReference>
<dbReference type="EC" id="2.4.2.54" evidence="2"/>
<dbReference type="GO" id="GO:0005524">
    <property type="term" value="F:ATP binding"/>
    <property type="evidence" value="ECO:0007669"/>
    <property type="project" value="UniProtKB-UniRule"/>
</dbReference>
<dbReference type="Pfam" id="PF00288">
    <property type="entry name" value="GHMP_kinases_N"/>
    <property type="match status" value="1"/>
</dbReference>
<comment type="subunit">
    <text evidence="2">Homodimer.</text>
</comment>
<evidence type="ECO:0000256" key="1">
    <source>
        <dbReference type="ARBA" id="ARBA00022679"/>
    </source>
</evidence>
<evidence type="ECO:0000259" key="3">
    <source>
        <dbReference type="Pfam" id="PF00288"/>
    </source>
</evidence>
<dbReference type="AlphaFoldDB" id="A0A7J9SFU8"/>
<protein>
    <recommendedName>
        <fullName evidence="2">Beta-ribofuranosylaminobenzene 5'-phosphate synthase</fullName>
        <shortName evidence="2">Beta-RFA-P synthase</shortName>
        <ecNumber evidence="2">2.4.2.54</ecNumber>
    </recommendedName>
</protein>
<accession>A0A7J9SFU8</accession>
<name>A0A7J9SFU8_9EURY</name>
<dbReference type="InterPro" id="IPR004422">
    <property type="entry name" value="RFAP_synthase"/>
</dbReference>
<comment type="pathway">
    <text evidence="2">Cofactor biosynthesis; 5,6,7,8-tetrahydromethanopterin biosynthesis.</text>
</comment>
<comment type="caution">
    <text evidence="4">The sequence shown here is derived from an EMBL/GenBank/DDBJ whole genome shotgun (WGS) entry which is preliminary data.</text>
</comment>
<dbReference type="NCBIfam" id="TIGR00144">
    <property type="entry name" value="beta_RFAP_syn"/>
    <property type="match status" value="1"/>
</dbReference>
<dbReference type="InterPro" id="IPR020568">
    <property type="entry name" value="Ribosomal_Su5_D2-typ_SF"/>
</dbReference>
<evidence type="ECO:0000256" key="2">
    <source>
        <dbReference type="PIRNR" id="PIRNR004884"/>
    </source>
</evidence>
<keyword evidence="5" id="KW-1185">Reference proteome</keyword>
<dbReference type="EMBL" id="JACKXD010000001">
    <property type="protein sequence ID" value="MBB6645253.1"/>
    <property type="molecule type" value="Genomic_DNA"/>
</dbReference>
<comment type="catalytic activity">
    <reaction evidence="2">
        <text>5-phospho-alpha-D-ribose 1-diphosphate + 4-hydroxybenzoate + H(+) = 4-(beta-D-ribofuranosyl)phenol 5'-phosphate + CO2 + diphosphate</text>
        <dbReference type="Rhea" id="RHEA:48556"/>
        <dbReference type="ChEBI" id="CHEBI:15378"/>
        <dbReference type="ChEBI" id="CHEBI:16526"/>
        <dbReference type="ChEBI" id="CHEBI:17879"/>
        <dbReference type="ChEBI" id="CHEBI:33019"/>
        <dbReference type="ChEBI" id="CHEBI:58017"/>
        <dbReference type="ChEBI" id="CHEBI:82767"/>
        <dbReference type="EC" id="2.4.2.54"/>
    </reaction>
</comment>
<keyword evidence="1 2" id="KW-0808">Transferase</keyword>
<dbReference type="SUPFAM" id="SSF54211">
    <property type="entry name" value="Ribosomal protein S5 domain 2-like"/>
    <property type="match status" value="1"/>
</dbReference>
<dbReference type="PIRSF" id="PIRSF004884">
    <property type="entry name" value="Sugar_kin_arch"/>
    <property type="match status" value="1"/>
</dbReference>
<dbReference type="InterPro" id="IPR006204">
    <property type="entry name" value="GHMP_kinase_N_dom"/>
</dbReference>
<reference evidence="4 5" key="1">
    <citation type="submission" date="2020-08" db="EMBL/GenBank/DDBJ databases">
        <authorList>
            <person name="Seo M.-J."/>
        </authorList>
    </citation>
    <scope>NUCLEOTIDE SEQUENCE [LARGE SCALE GENOMIC DNA]</scope>
    <source>
        <strain evidence="4 5">MBLA0160</strain>
    </source>
</reference>
<dbReference type="PANTHER" id="PTHR20861">
    <property type="entry name" value="HOMOSERINE/4-DIPHOSPHOCYTIDYL-2-C-METHYL-D-ERYTHRITOL KINASE"/>
    <property type="match status" value="1"/>
</dbReference>
<evidence type="ECO:0000313" key="4">
    <source>
        <dbReference type="EMBL" id="MBB6645253.1"/>
    </source>
</evidence>
<comment type="function">
    <text evidence="2">Catalyzes the condensation of 4-aminobenzoate (pABA) with 5-phospho-alpha-D-ribose 1-diphosphate (PRPP) to produce beta-ribofuranosylaminobenzene 5'-phosphate (beta-RFA-P).</text>
</comment>
<dbReference type="PANTHER" id="PTHR20861:SF6">
    <property type="entry name" value="BETA-RIBOFURANOSYLPHENOL 5'-PHOSPHATE SYNTHASE"/>
    <property type="match status" value="1"/>
</dbReference>
<dbReference type="GO" id="GO:0016301">
    <property type="term" value="F:kinase activity"/>
    <property type="evidence" value="ECO:0007669"/>
    <property type="project" value="UniProtKB-KW"/>
</dbReference>